<dbReference type="Proteomes" id="UP000250321">
    <property type="component" value="Unassembled WGS sequence"/>
</dbReference>
<organism evidence="2 3">
    <name type="scientific">Prunus yedoensis var. nudiflora</name>
    <dbReference type="NCBI Taxonomy" id="2094558"/>
    <lineage>
        <taxon>Eukaryota</taxon>
        <taxon>Viridiplantae</taxon>
        <taxon>Streptophyta</taxon>
        <taxon>Embryophyta</taxon>
        <taxon>Tracheophyta</taxon>
        <taxon>Spermatophyta</taxon>
        <taxon>Magnoliopsida</taxon>
        <taxon>eudicotyledons</taxon>
        <taxon>Gunneridae</taxon>
        <taxon>Pentapetalae</taxon>
        <taxon>rosids</taxon>
        <taxon>fabids</taxon>
        <taxon>Rosales</taxon>
        <taxon>Rosaceae</taxon>
        <taxon>Amygdaloideae</taxon>
        <taxon>Amygdaleae</taxon>
        <taxon>Prunus</taxon>
    </lineage>
</organism>
<evidence type="ECO:0000313" key="2">
    <source>
        <dbReference type="EMBL" id="PQP92234.1"/>
    </source>
</evidence>
<name>A0A314XFJ6_PRUYE</name>
<gene>
    <name evidence="2" type="ORF">Pyn_11624</name>
</gene>
<reference evidence="2 3" key="1">
    <citation type="submission" date="2018-02" db="EMBL/GenBank/DDBJ databases">
        <title>Draft genome of wild Prunus yedoensis var. nudiflora.</title>
        <authorList>
            <person name="Baek S."/>
            <person name="Kim J.-H."/>
            <person name="Choi K."/>
            <person name="Kim G.-B."/>
            <person name="Cho A."/>
            <person name="Jang H."/>
            <person name="Shin C.-H."/>
            <person name="Yu H.-J."/>
            <person name="Mun J.-H."/>
        </authorList>
    </citation>
    <scope>NUCLEOTIDE SEQUENCE [LARGE SCALE GENOMIC DNA]</scope>
    <source>
        <strain evidence="3">cv. Jeju island</strain>
        <tissue evidence="2">Leaf</tissue>
    </source>
</reference>
<feature type="region of interest" description="Disordered" evidence="1">
    <location>
        <begin position="47"/>
        <end position="68"/>
    </location>
</feature>
<dbReference type="AlphaFoldDB" id="A0A314XFJ6"/>
<keyword evidence="3" id="KW-1185">Reference proteome</keyword>
<comment type="caution">
    <text evidence="2">The sequence shown here is derived from an EMBL/GenBank/DDBJ whole genome shotgun (WGS) entry which is preliminary data.</text>
</comment>
<accession>A0A314XFJ6</accession>
<evidence type="ECO:0000256" key="1">
    <source>
        <dbReference type="SAM" id="MobiDB-lite"/>
    </source>
</evidence>
<evidence type="ECO:0000313" key="3">
    <source>
        <dbReference type="Proteomes" id="UP000250321"/>
    </source>
</evidence>
<sequence length="68" mass="7158">MSSAGAEVESFKDHSPMSSEVDASSEDVSYARPSLYGNLGPIVVVELESSEAEQSQNVGATDHIDSEP</sequence>
<feature type="compositionally biased region" description="Low complexity" evidence="1">
    <location>
        <begin position="18"/>
        <end position="27"/>
    </location>
</feature>
<dbReference type="EMBL" id="PJQY01002604">
    <property type="protein sequence ID" value="PQP92234.1"/>
    <property type="molecule type" value="Genomic_DNA"/>
</dbReference>
<protein>
    <submittedName>
        <fullName evidence="2">Uncharacterized protein</fullName>
    </submittedName>
</protein>
<proteinExistence type="predicted"/>
<feature type="region of interest" description="Disordered" evidence="1">
    <location>
        <begin position="1"/>
        <end position="27"/>
    </location>
</feature>